<dbReference type="InterPro" id="IPR003018">
    <property type="entry name" value="GAF"/>
</dbReference>
<dbReference type="InterPro" id="IPR002078">
    <property type="entry name" value="Sigma_54_int"/>
</dbReference>
<dbReference type="InterPro" id="IPR027417">
    <property type="entry name" value="P-loop_NTPase"/>
</dbReference>
<dbReference type="SUPFAM" id="SSF52540">
    <property type="entry name" value="P-loop containing nucleoside triphosphate hydrolases"/>
    <property type="match status" value="1"/>
</dbReference>
<accession>A0A0F9I165</accession>
<dbReference type="GO" id="GO:0003677">
    <property type="term" value="F:DNA binding"/>
    <property type="evidence" value="ECO:0007669"/>
    <property type="project" value="UniProtKB-KW"/>
</dbReference>
<feature type="domain" description="Sigma-54 factor interaction" evidence="6">
    <location>
        <begin position="206"/>
        <end position="261"/>
    </location>
</feature>
<feature type="non-terminal residue" evidence="7">
    <location>
        <position position="261"/>
    </location>
</feature>
<evidence type="ECO:0000259" key="6">
    <source>
        <dbReference type="PROSITE" id="PS50045"/>
    </source>
</evidence>
<dbReference type="AlphaFoldDB" id="A0A0F9I165"/>
<dbReference type="SMART" id="SM00065">
    <property type="entry name" value="GAF"/>
    <property type="match status" value="1"/>
</dbReference>
<comment type="caution">
    <text evidence="7">The sequence shown here is derived from an EMBL/GenBank/DDBJ whole genome shotgun (WGS) entry which is preliminary data.</text>
</comment>
<evidence type="ECO:0000256" key="4">
    <source>
        <dbReference type="ARBA" id="ARBA00023163"/>
    </source>
</evidence>
<dbReference type="Gene3D" id="3.40.50.300">
    <property type="entry name" value="P-loop containing nucleotide triphosphate hydrolases"/>
    <property type="match status" value="1"/>
</dbReference>
<evidence type="ECO:0000256" key="5">
    <source>
        <dbReference type="SAM" id="Coils"/>
    </source>
</evidence>
<evidence type="ECO:0000256" key="3">
    <source>
        <dbReference type="ARBA" id="ARBA00023015"/>
    </source>
</evidence>
<keyword evidence="1" id="KW-0547">Nucleotide-binding</keyword>
<keyword evidence="3" id="KW-0805">Transcription regulation</keyword>
<dbReference type="Pfam" id="PF00158">
    <property type="entry name" value="Sigma54_activat"/>
    <property type="match status" value="1"/>
</dbReference>
<keyword evidence="2" id="KW-0067">ATP-binding</keyword>
<gene>
    <name evidence="7" type="ORF">LCGC14_1997890</name>
</gene>
<keyword evidence="4" id="KW-0804">Transcription</keyword>
<evidence type="ECO:0000256" key="1">
    <source>
        <dbReference type="ARBA" id="ARBA00022741"/>
    </source>
</evidence>
<sequence>MDFIEPDTKIKNEIKELSLLFRITRILDSSIDLRDVVGPVLKALSENTDIERGAIALLNRETGEISIESADGLSTDQKIKGRYRLGEGITGKVVQTGKPAVVPRISEEPLFLDKTGARKGANWKDLSFICVPVKLGNKVIGTLSADIPFSEKTSLEDYVRLLSIVASLLSQAVRLRQSVQEEKQRLLEENTRLHDELKNRFNPTNLIGNSKAMREVYNLIDQVYKSDTTVLILGENGTGKEMVAHAIHYSSPRARGPFIKV</sequence>
<proteinExistence type="predicted"/>
<dbReference type="GO" id="GO:0006355">
    <property type="term" value="P:regulation of DNA-templated transcription"/>
    <property type="evidence" value="ECO:0007669"/>
    <property type="project" value="InterPro"/>
</dbReference>
<dbReference type="SUPFAM" id="SSF55781">
    <property type="entry name" value="GAF domain-like"/>
    <property type="match status" value="1"/>
</dbReference>
<organism evidence="7">
    <name type="scientific">marine sediment metagenome</name>
    <dbReference type="NCBI Taxonomy" id="412755"/>
    <lineage>
        <taxon>unclassified sequences</taxon>
        <taxon>metagenomes</taxon>
        <taxon>ecological metagenomes</taxon>
    </lineage>
</organism>
<dbReference type="EMBL" id="LAZR01022654">
    <property type="protein sequence ID" value="KKL81127.1"/>
    <property type="molecule type" value="Genomic_DNA"/>
</dbReference>
<protein>
    <recommendedName>
        <fullName evidence="6">Sigma-54 factor interaction domain-containing protein</fullName>
    </recommendedName>
</protein>
<dbReference type="InterPro" id="IPR029016">
    <property type="entry name" value="GAF-like_dom_sf"/>
</dbReference>
<dbReference type="PROSITE" id="PS50045">
    <property type="entry name" value="SIGMA54_INTERACT_4"/>
    <property type="match status" value="1"/>
</dbReference>
<name>A0A0F9I165_9ZZZZ</name>
<dbReference type="Pfam" id="PF01590">
    <property type="entry name" value="GAF"/>
    <property type="match status" value="1"/>
</dbReference>
<keyword evidence="5" id="KW-0175">Coiled coil</keyword>
<dbReference type="Gene3D" id="3.30.450.40">
    <property type="match status" value="1"/>
</dbReference>
<evidence type="ECO:0000313" key="7">
    <source>
        <dbReference type="EMBL" id="KKL81127.1"/>
    </source>
</evidence>
<feature type="coiled-coil region" evidence="5">
    <location>
        <begin position="165"/>
        <end position="200"/>
    </location>
</feature>
<evidence type="ECO:0000256" key="2">
    <source>
        <dbReference type="ARBA" id="ARBA00022840"/>
    </source>
</evidence>
<dbReference type="PANTHER" id="PTHR32071">
    <property type="entry name" value="TRANSCRIPTIONAL REGULATORY PROTEIN"/>
    <property type="match status" value="1"/>
</dbReference>
<reference evidence="7" key="1">
    <citation type="journal article" date="2015" name="Nature">
        <title>Complex archaea that bridge the gap between prokaryotes and eukaryotes.</title>
        <authorList>
            <person name="Spang A."/>
            <person name="Saw J.H."/>
            <person name="Jorgensen S.L."/>
            <person name="Zaremba-Niedzwiedzka K."/>
            <person name="Martijn J."/>
            <person name="Lind A.E."/>
            <person name="van Eijk R."/>
            <person name="Schleper C."/>
            <person name="Guy L."/>
            <person name="Ettema T.J."/>
        </authorList>
    </citation>
    <scope>NUCLEOTIDE SEQUENCE</scope>
</reference>
<dbReference type="GO" id="GO:0005524">
    <property type="term" value="F:ATP binding"/>
    <property type="evidence" value="ECO:0007669"/>
    <property type="project" value="UniProtKB-KW"/>
</dbReference>